<evidence type="ECO:0000313" key="3">
    <source>
        <dbReference type="EMBL" id="QKX54657.1"/>
    </source>
</evidence>
<dbReference type="EMBL" id="CP055898">
    <property type="protein sequence ID" value="QKX54657.1"/>
    <property type="molecule type" value="Genomic_DNA"/>
</dbReference>
<dbReference type="PANTHER" id="PTHR43794:SF11">
    <property type="entry name" value="AMIDOHYDROLASE-RELATED DOMAIN-CONTAINING PROTEIN"/>
    <property type="match status" value="1"/>
</dbReference>
<keyword evidence="4" id="KW-1185">Reference proteome</keyword>
<dbReference type="GO" id="GO:0016810">
    <property type="term" value="F:hydrolase activity, acting on carbon-nitrogen (but not peptide) bonds"/>
    <property type="evidence" value="ECO:0007669"/>
    <property type="project" value="InterPro"/>
</dbReference>
<dbReference type="SUPFAM" id="SSF51556">
    <property type="entry name" value="Metallo-dependent hydrolases"/>
    <property type="match status" value="1"/>
</dbReference>
<dbReference type="Pfam" id="PF01979">
    <property type="entry name" value="Amidohydro_1"/>
    <property type="match status" value="1"/>
</dbReference>
<evidence type="ECO:0000259" key="2">
    <source>
        <dbReference type="Pfam" id="PF01979"/>
    </source>
</evidence>
<name>A0A7H8QL56_TALRU</name>
<dbReference type="Gene3D" id="3.20.20.140">
    <property type="entry name" value="Metal-dependent hydrolases"/>
    <property type="match status" value="1"/>
</dbReference>
<gene>
    <name evidence="3" type="ORF">TRUGW13939_01745</name>
</gene>
<dbReference type="RefSeq" id="XP_035340836.1">
    <property type="nucleotide sequence ID" value="XM_035484943.1"/>
</dbReference>
<dbReference type="Proteomes" id="UP000509510">
    <property type="component" value="Chromosome I"/>
</dbReference>
<dbReference type="InterPro" id="IPR050287">
    <property type="entry name" value="MTA/SAH_deaminase"/>
</dbReference>
<dbReference type="AlphaFoldDB" id="A0A7H8QL56"/>
<proteinExistence type="predicted"/>
<dbReference type="KEGG" id="trg:TRUGW13939_01745"/>
<feature type="domain" description="Amidohydrolase-related" evidence="2">
    <location>
        <begin position="346"/>
        <end position="416"/>
    </location>
</feature>
<evidence type="ECO:0000256" key="1">
    <source>
        <dbReference type="ARBA" id="ARBA00022801"/>
    </source>
</evidence>
<dbReference type="SUPFAM" id="SSF51338">
    <property type="entry name" value="Composite domain of metallo-dependent hydrolases"/>
    <property type="match status" value="1"/>
</dbReference>
<sequence>MLESSRSTSILLRGGVILQHDSGGSVTGLKADLLISGDRITQIHPKISPPGDETTIINCHDKLISPGFIDTHRHMWQTQLKGRHGNHNLAEYIPTGHLTGGLYSPEDVFFGELGAAAESIDAGTTTVVDYSHVALSPSHVHRAIDGLVASGLRAFFCLVPTIQAESWKPVVKLKDTLIPDWFLPLLGNLAEQMPMADGRIKLGLGFDGFHLPREEVVSLYQQAKKQVFDAINPLADYDLLGPNVIISHATGMTDYDTARIRAAGAFISSTPSTELQMGLGEPVCLKEDFYGISSLGVDCHSAVSASLVNEARLILQHSRAMRVQEKDIDPVMQNSKEFLPIMDLVMDVFNLITISGAQAIGMGDQLGQVQEGMLADLVVWDATSPGMLAAAQHDPVAAIILHSSIRDVETVIVNGVLRKHEGKLMPFHVNREEQKDWKTVSKDILASREKLERLIQNTCG</sequence>
<keyword evidence="1" id="KW-0378">Hydrolase</keyword>
<dbReference type="PANTHER" id="PTHR43794">
    <property type="entry name" value="AMINOHYDROLASE SSNA-RELATED"/>
    <property type="match status" value="1"/>
</dbReference>
<reference evidence="4" key="1">
    <citation type="submission" date="2020-06" db="EMBL/GenBank/DDBJ databases">
        <title>A chromosome-scale genome assembly of Talaromyces rugulosus W13939.</title>
        <authorList>
            <person name="Wang B."/>
            <person name="Guo L."/>
            <person name="Ye K."/>
            <person name="Wang L."/>
        </authorList>
    </citation>
    <scope>NUCLEOTIDE SEQUENCE [LARGE SCALE GENOMIC DNA]</scope>
    <source>
        <strain evidence="4">W13939</strain>
    </source>
</reference>
<dbReference type="InterPro" id="IPR032466">
    <property type="entry name" value="Metal_Hydrolase"/>
</dbReference>
<dbReference type="InterPro" id="IPR011059">
    <property type="entry name" value="Metal-dep_hydrolase_composite"/>
</dbReference>
<dbReference type="OrthoDB" id="194468at2759"/>
<evidence type="ECO:0000313" key="4">
    <source>
        <dbReference type="Proteomes" id="UP000509510"/>
    </source>
</evidence>
<dbReference type="GeneID" id="55989255"/>
<dbReference type="InterPro" id="IPR006680">
    <property type="entry name" value="Amidohydro-rel"/>
</dbReference>
<accession>A0A7H8QL56</accession>
<protein>
    <recommendedName>
        <fullName evidence="2">Amidohydrolase-related domain-containing protein</fullName>
    </recommendedName>
</protein>
<organism evidence="3 4">
    <name type="scientific">Talaromyces rugulosus</name>
    <name type="common">Penicillium rugulosum</name>
    <dbReference type="NCBI Taxonomy" id="121627"/>
    <lineage>
        <taxon>Eukaryota</taxon>
        <taxon>Fungi</taxon>
        <taxon>Dikarya</taxon>
        <taxon>Ascomycota</taxon>
        <taxon>Pezizomycotina</taxon>
        <taxon>Eurotiomycetes</taxon>
        <taxon>Eurotiomycetidae</taxon>
        <taxon>Eurotiales</taxon>
        <taxon>Trichocomaceae</taxon>
        <taxon>Talaromyces</taxon>
        <taxon>Talaromyces sect. Islandici</taxon>
    </lineage>
</organism>
<dbReference type="Gene3D" id="2.30.40.10">
    <property type="entry name" value="Urease, subunit C, domain 1"/>
    <property type="match status" value="1"/>
</dbReference>